<protein>
    <recommendedName>
        <fullName evidence="3">F-box domain-containing protein</fullName>
    </recommendedName>
</protein>
<evidence type="ECO:0000256" key="1">
    <source>
        <dbReference type="SAM" id="MobiDB-lite"/>
    </source>
</evidence>
<proteinExistence type="predicted"/>
<feature type="region of interest" description="Disordered" evidence="1">
    <location>
        <begin position="410"/>
        <end position="468"/>
    </location>
</feature>
<organism evidence="2">
    <name type="scientific">Aegilops tauschii</name>
    <name type="common">Tausch's goatgrass</name>
    <name type="synonym">Aegilops squarrosa</name>
    <dbReference type="NCBI Taxonomy" id="37682"/>
    <lineage>
        <taxon>Eukaryota</taxon>
        <taxon>Viridiplantae</taxon>
        <taxon>Streptophyta</taxon>
        <taxon>Embryophyta</taxon>
        <taxon>Tracheophyta</taxon>
        <taxon>Spermatophyta</taxon>
        <taxon>Magnoliopsida</taxon>
        <taxon>Liliopsida</taxon>
        <taxon>Poales</taxon>
        <taxon>Poaceae</taxon>
        <taxon>BOP clade</taxon>
        <taxon>Pooideae</taxon>
        <taxon>Triticodae</taxon>
        <taxon>Triticeae</taxon>
        <taxon>Triticinae</taxon>
        <taxon>Aegilops</taxon>
    </lineage>
</organism>
<evidence type="ECO:0000313" key="2">
    <source>
        <dbReference type="EnsemblPlants" id="EMT30744"/>
    </source>
</evidence>
<accession>M8C8Z0</accession>
<dbReference type="EnsemblPlants" id="EMT30744">
    <property type="protein sequence ID" value="EMT30744"/>
    <property type="gene ID" value="F775_08016"/>
</dbReference>
<dbReference type="PANTHER" id="PTHR32133:SF399">
    <property type="entry name" value="F-BOX DOMAIN-CONTAINING PROTEIN"/>
    <property type="match status" value="1"/>
</dbReference>
<dbReference type="SUPFAM" id="SSF81383">
    <property type="entry name" value="F-box domain"/>
    <property type="match status" value="1"/>
</dbReference>
<name>M8C8Z0_AEGTA</name>
<dbReference type="InterPro" id="IPR036047">
    <property type="entry name" value="F-box-like_dom_sf"/>
</dbReference>
<reference evidence="2" key="1">
    <citation type="submission" date="2015-06" db="UniProtKB">
        <authorList>
            <consortium name="EnsemblPlants"/>
        </authorList>
    </citation>
    <scope>IDENTIFICATION</scope>
</reference>
<feature type="compositionally biased region" description="Basic and acidic residues" evidence="1">
    <location>
        <begin position="421"/>
        <end position="431"/>
    </location>
</feature>
<dbReference type="AlphaFoldDB" id="M8C8Z0"/>
<evidence type="ECO:0008006" key="3">
    <source>
        <dbReference type="Google" id="ProtNLM"/>
    </source>
</evidence>
<dbReference type="PANTHER" id="PTHR32133">
    <property type="entry name" value="OS07G0120400 PROTEIN"/>
    <property type="match status" value="1"/>
</dbReference>
<sequence>MTKMVYGKNHFAITSWSVLLVLLKFELVRCVLLCCRSSHMEDALEIKDVEEIVEAILIRLPPGEPENFVRASLVCKLWCRLLSDNGFLGRYRAFHNIPPMLGLLHSWFCNDPFIPITKFIPRGHPKHNNVADCRHGRVLFSDWVIWFPMTGNTRELPAPQRGDNWNTDECAAVLCAVDGCDHGACQSGPFFVVSISLDEEKVATAIVYSSETSTWSAPTSLDLGFIESDISLSWMPGVLSGGALHFILMHDARLGVLKYDLGTSCLSEIEPTFEIQSARYDSHALIAPEDGQLGIARLNGFNLSVYWREVCHDQVATWKKSEVIDLKKHLLASDPMISHTELVGSVERTAIIFATSNIGTYMIDLKSLRPKKLTSELRLFNHPWALFPYFSFYNPPVGQVENVADLGESEMGSIDEESGESESRSSDRESGESDAGSSEGEMRKLMLEAPMMKQKKPKLETSSTKHRP</sequence>